<keyword evidence="4" id="KW-1185">Reference proteome</keyword>
<reference evidence="3 4" key="1">
    <citation type="submission" date="2017-11" db="EMBL/GenBank/DDBJ databases">
        <title>Comparative genomic analysis of Holospora spp., intranuclear symbionts of paramecia.</title>
        <authorList>
            <person name="Garushyants S.K."/>
            <person name="Beliavskaya A."/>
            <person name="Malko D.B."/>
            <person name="Logacheva M.D."/>
            <person name="Rautian M.S."/>
            <person name="Gelfand M.S."/>
        </authorList>
    </citation>
    <scope>NUCLEOTIDE SEQUENCE [LARGE SCALE GENOMIC DNA]</scope>
    <source>
        <strain evidence="4">02AZ16</strain>
    </source>
</reference>
<sequence length="316" mass="36932">MKKISYLLFLFLTSVSITGHANNPPNIKDLVRYFKLLNDLCKNSNGESIGVSWKEEPSENMAYQIDQKKLQQFGNENPNLVLILECAAYDLSDVKKQLDIVKTSEENKKQLLDALTMLKNKKELPCMLKFYDFDSLDNDISNILTRLFPVQSNQTETQFLQSLGLLEKFCNDHANLCKYQSEKTEQRLKQIKEELGSIPIAQKQQYHDILALATNDQRYLEKALEQLSYRREQKEELINTFKQISENMRCIMQQEDDYDRTKRRYAIQHHETPDFTKDNSSQKNVLDQSRSKSSIFEKIAKTFGKNEKSSELKKFP</sequence>
<protein>
    <submittedName>
        <fullName evidence="3">Uncharacterized protein</fullName>
    </submittedName>
</protein>
<organism evidence="3 4">
    <name type="scientific">Holospora curviuscula</name>
    <dbReference type="NCBI Taxonomy" id="1082868"/>
    <lineage>
        <taxon>Bacteria</taxon>
        <taxon>Pseudomonadati</taxon>
        <taxon>Pseudomonadota</taxon>
        <taxon>Alphaproteobacteria</taxon>
        <taxon>Holosporales</taxon>
        <taxon>Holosporaceae</taxon>
        <taxon>Holospora</taxon>
    </lineage>
</organism>
<proteinExistence type="predicted"/>
<evidence type="ECO:0000313" key="4">
    <source>
        <dbReference type="Proteomes" id="UP000239425"/>
    </source>
</evidence>
<name>A0A2S5RHS7_9PROT</name>
<evidence type="ECO:0000256" key="1">
    <source>
        <dbReference type="SAM" id="MobiDB-lite"/>
    </source>
</evidence>
<dbReference type="RefSeq" id="WP_104206303.1">
    <property type="nucleotide sequence ID" value="NZ_PHHC01000026.1"/>
</dbReference>
<evidence type="ECO:0000313" key="3">
    <source>
        <dbReference type="EMBL" id="PPE06853.1"/>
    </source>
</evidence>
<comment type="caution">
    <text evidence="3">The sequence shown here is derived from an EMBL/GenBank/DDBJ whole genome shotgun (WGS) entry which is preliminary data.</text>
</comment>
<evidence type="ECO:0000256" key="2">
    <source>
        <dbReference type="SAM" id="SignalP"/>
    </source>
</evidence>
<dbReference type="AlphaFoldDB" id="A0A2S5RHS7"/>
<feature type="chain" id="PRO_5015597635" evidence="2">
    <location>
        <begin position="22"/>
        <end position="316"/>
    </location>
</feature>
<gene>
    <name evidence="3" type="ORF">HCUR_00125</name>
</gene>
<accession>A0A2S5RHS7</accession>
<dbReference type="EMBL" id="PHHC01000026">
    <property type="protein sequence ID" value="PPE06853.1"/>
    <property type="molecule type" value="Genomic_DNA"/>
</dbReference>
<feature type="signal peptide" evidence="2">
    <location>
        <begin position="1"/>
        <end position="21"/>
    </location>
</feature>
<feature type="region of interest" description="Disordered" evidence="1">
    <location>
        <begin position="269"/>
        <end position="291"/>
    </location>
</feature>
<dbReference type="Proteomes" id="UP000239425">
    <property type="component" value="Unassembled WGS sequence"/>
</dbReference>
<feature type="compositionally biased region" description="Polar residues" evidence="1">
    <location>
        <begin position="278"/>
        <end position="291"/>
    </location>
</feature>
<keyword evidence="2" id="KW-0732">Signal</keyword>
<dbReference type="OrthoDB" id="9804072at2"/>